<feature type="compositionally biased region" description="Polar residues" evidence="1">
    <location>
        <begin position="183"/>
        <end position="194"/>
    </location>
</feature>
<organism evidence="3 4">
    <name type="scientific">Frankliniella fusca</name>
    <dbReference type="NCBI Taxonomy" id="407009"/>
    <lineage>
        <taxon>Eukaryota</taxon>
        <taxon>Metazoa</taxon>
        <taxon>Ecdysozoa</taxon>
        <taxon>Arthropoda</taxon>
        <taxon>Hexapoda</taxon>
        <taxon>Insecta</taxon>
        <taxon>Pterygota</taxon>
        <taxon>Neoptera</taxon>
        <taxon>Paraneoptera</taxon>
        <taxon>Thysanoptera</taxon>
        <taxon>Terebrantia</taxon>
        <taxon>Thripoidea</taxon>
        <taxon>Thripidae</taxon>
        <taxon>Frankliniella</taxon>
    </lineage>
</organism>
<dbReference type="EMBL" id="JAHWGI010000224">
    <property type="protein sequence ID" value="KAK3911120.1"/>
    <property type="molecule type" value="Genomic_DNA"/>
</dbReference>
<proteinExistence type="predicted"/>
<feature type="region of interest" description="Disordered" evidence="1">
    <location>
        <begin position="82"/>
        <end position="125"/>
    </location>
</feature>
<name>A0AAE1L9D5_9NEOP</name>
<feature type="domain" description="BEN" evidence="2">
    <location>
        <begin position="270"/>
        <end position="377"/>
    </location>
</feature>
<feature type="compositionally biased region" description="Low complexity" evidence="1">
    <location>
        <begin position="202"/>
        <end position="218"/>
    </location>
</feature>
<feature type="compositionally biased region" description="Polar residues" evidence="1">
    <location>
        <begin position="104"/>
        <end position="114"/>
    </location>
</feature>
<gene>
    <name evidence="3" type="ORF">KUF71_020824</name>
</gene>
<evidence type="ECO:0000256" key="1">
    <source>
        <dbReference type="SAM" id="MobiDB-lite"/>
    </source>
</evidence>
<accession>A0AAE1L9D5</accession>
<feature type="region of interest" description="Disordered" evidence="1">
    <location>
        <begin position="138"/>
        <end position="238"/>
    </location>
</feature>
<keyword evidence="4" id="KW-1185">Reference proteome</keyword>
<dbReference type="GO" id="GO:0003677">
    <property type="term" value="F:DNA binding"/>
    <property type="evidence" value="ECO:0007669"/>
    <property type="project" value="InterPro"/>
</dbReference>
<reference evidence="3" key="1">
    <citation type="submission" date="2021-07" db="EMBL/GenBank/DDBJ databases">
        <authorList>
            <person name="Catto M.A."/>
            <person name="Jacobson A."/>
            <person name="Kennedy G."/>
            <person name="Labadie P."/>
            <person name="Hunt B.G."/>
            <person name="Srinivasan R."/>
        </authorList>
    </citation>
    <scope>NUCLEOTIDE SEQUENCE</scope>
    <source>
        <strain evidence="3">PL_HMW_Pooled</strain>
        <tissue evidence="3">Head</tissue>
    </source>
</reference>
<dbReference type="InterPro" id="IPR018379">
    <property type="entry name" value="BEN_domain"/>
</dbReference>
<protein>
    <submittedName>
        <fullName evidence="3">BEN domain-containing protein B1</fullName>
    </submittedName>
</protein>
<dbReference type="Proteomes" id="UP001219518">
    <property type="component" value="Unassembled WGS sequence"/>
</dbReference>
<dbReference type="AlphaFoldDB" id="A0AAE1L9D5"/>
<evidence type="ECO:0000313" key="4">
    <source>
        <dbReference type="Proteomes" id="UP001219518"/>
    </source>
</evidence>
<feature type="compositionally biased region" description="Basic residues" evidence="1">
    <location>
        <begin position="86"/>
        <end position="100"/>
    </location>
</feature>
<evidence type="ECO:0000259" key="2">
    <source>
        <dbReference type="PROSITE" id="PS51457"/>
    </source>
</evidence>
<dbReference type="PROSITE" id="PS51457">
    <property type="entry name" value="BEN"/>
    <property type="match status" value="1"/>
</dbReference>
<comment type="caution">
    <text evidence="3">The sequence shown here is derived from an EMBL/GenBank/DDBJ whole genome shotgun (WGS) entry which is preliminary data.</text>
</comment>
<evidence type="ECO:0000313" key="3">
    <source>
        <dbReference type="EMBL" id="KAK3911120.1"/>
    </source>
</evidence>
<reference evidence="3" key="2">
    <citation type="journal article" date="2023" name="BMC Genomics">
        <title>Pest status, molecular evolution, and epigenetic factors derived from the genome assembly of Frankliniella fusca, a thysanopteran phytovirus vector.</title>
        <authorList>
            <person name="Catto M.A."/>
            <person name="Labadie P.E."/>
            <person name="Jacobson A.L."/>
            <person name="Kennedy G.G."/>
            <person name="Srinivasan R."/>
            <person name="Hunt B.G."/>
        </authorList>
    </citation>
    <scope>NUCLEOTIDE SEQUENCE</scope>
    <source>
        <strain evidence="3">PL_HMW_Pooled</strain>
    </source>
</reference>
<sequence>MCEPEFFLLYEKKDDSFSVVPSSDVLFVPPIRVNDKVKFYFTADGVRALFSGIVKEFGDDFKTLTDRLPYWNKTRKVCNRGSNRTFSKRRRKQRSQKGKRLSLDSGSDTNLNATDESDSASGPELTQEEMNLLVKEAKQKRKSDLKSLSNLSSKRHHNIFSDSEDEQPLSRVAKKSAPEQLVAESSNSPQSLGRSHSHHETTPLWSSSNSPSTSPTPTQIAVRDPDSPDDSDSAVTVPRRKRRMYQKLVFNGIYYRFKEEDEGVVQLWSDYKVYVDTIELKRIKRESKTGPMMARLLLKAIYTPAACSECSPTGRPSGVSKQQRPPLHPDGINAAHDFINKRAEKRHWPPVTLTSVKKAFSDVLCEDRYTAKLLAEERIRVEKNAAVANATAALVVPSVNLPAGMVTLCLSTALLVICLSRETEMARAVDKRIKCPSLTTDTDALRYYENEMDC</sequence>